<dbReference type="Pfam" id="PF23263">
    <property type="entry name" value="C8-3_MUC4"/>
    <property type="match status" value="1"/>
</dbReference>
<evidence type="ECO:0000313" key="8">
    <source>
        <dbReference type="RefSeq" id="XP_032818237.1"/>
    </source>
</evidence>
<dbReference type="RefSeq" id="XP_032818237.1">
    <property type="nucleotide sequence ID" value="XM_032962346.1"/>
</dbReference>
<dbReference type="PANTHER" id="PTHR13802:SF52">
    <property type="entry name" value="MUCIN-4"/>
    <property type="match status" value="1"/>
</dbReference>
<reference evidence="8" key="1">
    <citation type="submission" date="2025-08" db="UniProtKB">
        <authorList>
            <consortium name="RefSeq"/>
        </authorList>
    </citation>
    <scope>IDENTIFICATION</scope>
    <source>
        <tissue evidence="8">Sperm</tissue>
    </source>
</reference>
<dbReference type="Pfam" id="PF00094">
    <property type="entry name" value="VWD"/>
    <property type="match status" value="1"/>
</dbReference>
<dbReference type="AlphaFoldDB" id="A0AAJ7TKI9"/>
<evidence type="ECO:0000256" key="1">
    <source>
        <dbReference type="ARBA" id="ARBA00004370"/>
    </source>
</evidence>
<keyword evidence="5" id="KW-1015">Disulfide bond</keyword>
<protein>
    <submittedName>
        <fullName evidence="8">Mucin-like protein</fullName>
    </submittedName>
</protein>
<comment type="subcellular location">
    <subcellularLocation>
        <location evidence="1">Membrane</location>
    </subcellularLocation>
</comment>
<proteinExistence type="predicted"/>
<organism evidence="7 8">
    <name type="scientific">Petromyzon marinus</name>
    <name type="common">Sea lamprey</name>
    <dbReference type="NCBI Taxonomy" id="7757"/>
    <lineage>
        <taxon>Eukaryota</taxon>
        <taxon>Metazoa</taxon>
        <taxon>Chordata</taxon>
        <taxon>Craniata</taxon>
        <taxon>Vertebrata</taxon>
        <taxon>Cyclostomata</taxon>
        <taxon>Hyperoartia</taxon>
        <taxon>Petromyzontiformes</taxon>
        <taxon>Petromyzontidae</taxon>
        <taxon>Petromyzon</taxon>
    </lineage>
</organism>
<keyword evidence="3" id="KW-1133">Transmembrane helix</keyword>
<dbReference type="InterPro" id="IPR051495">
    <property type="entry name" value="Epithelial_Barrier/Signaling"/>
</dbReference>
<gene>
    <name evidence="8" type="primary">LOC116947004</name>
</gene>
<dbReference type="Proteomes" id="UP001318040">
    <property type="component" value="Chromosome 28"/>
</dbReference>
<evidence type="ECO:0000256" key="5">
    <source>
        <dbReference type="ARBA" id="ARBA00023157"/>
    </source>
</evidence>
<keyword evidence="4" id="KW-0472">Membrane</keyword>
<dbReference type="GO" id="GO:0016020">
    <property type="term" value="C:membrane"/>
    <property type="evidence" value="ECO:0007669"/>
    <property type="project" value="UniProtKB-SubCell"/>
</dbReference>
<dbReference type="PROSITE" id="PS51233">
    <property type="entry name" value="VWFD"/>
    <property type="match status" value="1"/>
</dbReference>
<dbReference type="PANTHER" id="PTHR13802">
    <property type="entry name" value="MUCIN 4-RELATED"/>
    <property type="match status" value="1"/>
</dbReference>
<dbReference type="InterPro" id="IPR056619">
    <property type="entry name" value="C8-3_MUC4"/>
</dbReference>
<dbReference type="InterPro" id="IPR001846">
    <property type="entry name" value="VWF_type-D"/>
</dbReference>
<evidence type="ECO:0000256" key="4">
    <source>
        <dbReference type="ARBA" id="ARBA00023136"/>
    </source>
</evidence>
<keyword evidence="2" id="KW-0812">Transmembrane</keyword>
<sequence length="306" mass="32237">MFLNLCFSGSSGLYSNGNIVIKTGLANVAAVFSSGISVNVSGTSGALNFITLLPERFASANTQGLLGVFNNNPKDDFTFKNGTVLSFNGADVPAEAKLYDFATTWKTAANESLFTYNTSAGESWDTFNNNSFMPVFYEDLINQTSPEQLASVNVSCGGQKDCIFDVLSTGNTNFGLATQDSSGVYRSLGKVLQNFPPNITSSGQISGSVGETVWVNINAVDVNNDIIEFSLVTNSSNINISADGNLTWSPRSSEPVFGVVSASDGKASSVLLLTLTLCNCSANSTCVYNQTTLSLNGSDGSTFQVS</sequence>
<dbReference type="GO" id="GO:0005176">
    <property type="term" value="F:ErbB-2 class receptor binding"/>
    <property type="evidence" value="ECO:0007669"/>
    <property type="project" value="TreeGrafter"/>
</dbReference>
<evidence type="ECO:0000313" key="7">
    <source>
        <dbReference type="Proteomes" id="UP001318040"/>
    </source>
</evidence>
<feature type="domain" description="VWFD" evidence="6">
    <location>
        <begin position="1"/>
        <end position="113"/>
    </location>
</feature>
<keyword evidence="7" id="KW-1185">Reference proteome</keyword>
<evidence type="ECO:0000259" key="6">
    <source>
        <dbReference type="PROSITE" id="PS51233"/>
    </source>
</evidence>
<evidence type="ECO:0000256" key="2">
    <source>
        <dbReference type="ARBA" id="ARBA00022692"/>
    </source>
</evidence>
<name>A0AAJ7TKI9_PETMA</name>
<evidence type="ECO:0000256" key="3">
    <source>
        <dbReference type="ARBA" id="ARBA00022989"/>
    </source>
</evidence>
<accession>A0AAJ7TKI9</accession>
<dbReference type="KEGG" id="pmrn:116947004"/>